<evidence type="ECO:0000256" key="4">
    <source>
        <dbReference type="ARBA" id="ARBA00022475"/>
    </source>
</evidence>
<dbReference type="NCBIfam" id="TIGR00813">
    <property type="entry name" value="sss"/>
    <property type="match status" value="1"/>
</dbReference>
<evidence type="ECO:0000256" key="3">
    <source>
        <dbReference type="ARBA" id="ARBA00022448"/>
    </source>
</evidence>
<dbReference type="OrthoDB" id="6132759at2759"/>
<evidence type="ECO:0000313" key="14">
    <source>
        <dbReference type="Proteomes" id="UP001153712"/>
    </source>
</evidence>
<evidence type="ECO:0000313" key="13">
    <source>
        <dbReference type="EMBL" id="CAG9862884.1"/>
    </source>
</evidence>
<dbReference type="GO" id="GO:0006814">
    <property type="term" value="P:sodium ion transport"/>
    <property type="evidence" value="ECO:0007669"/>
    <property type="project" value="UniProtKB-KW"/>
</dbReference>
<evidence type="ECO:0000256" key="5">
    <source>
        <dbReference type="ARBA" id="ARBA00022692"/>
    </source>
</evidence>
<feature type="transmembrane region" description="Helical" evidence="12">
    <location>
        <begin position="185"/>
        <end position="204"/>
    </location>
</feature>
<evidence type="ECO:0000256" key="10">
    <source>
        <dbReference type="ARBA" id="ARBA00023201"/>
    </source>
</evidence>
<dbReference type="Proteomes" id="UP001153712">
    <property type="component" value="Chromosome 6"/>
</dbReference>
<keyword evidence="4" id="KW-1003">Cell membrane</keyword>
<feature type="transmembrane region" description="Helical" evidence="12">
    <location>
        <begin position="409"/>
        <end position="430"/>
    </location>
</feature>
<evidence type="ECO:0000256" key="9">
    <source>
        <dbReference type="ARBA" id="ARBA00023136"/>
    </source>
</evidence>
<comment type="subcellular location">
    <subcellularLocation>
        <location evidence="1">Cell membrane</location>
        <topology evidence="1">Multi-pass membrane protein</topology>
    </subcellularLocation>
</comment>
<dbReference type="InterPro" id="IPR001734">
    <property type="entry name" value="Na/solute_symporter"/>
</dbReference>
<keyword evidence="5 12" id="KW-0812">Transmembrane</keyword>
<feature type="transmembrane region" description="Helical" evidence="12">
    <location>
        <begin position="335"/>
        <end position="360"/>
    </location>
</feature>
<keyword evidence="8" id="KW-0406">Ion transport</keyword>
<feature type="transmembrane region" description="Helical" evidence="12">
    <location>
        <begin position="124"/>
        <end position="145"/>
    </location>
</feature>
<dbReference type="GO" id="GO:0015293">
    <property type="term" value="F:symporter activity"/>
    <property type="evidence" value="ECO:0007669"/>
    <property type="project" value="TreeGrafter"/>
</dbReference>
<feature type="transmembrane region" description="Helical" evidence="12">
    <location>
        <begin position="151"/>
        <end position="173"/>
    </location>
</feature>
<keyword evidence="3" id="KW-0813">Transport</keyword>
<dbReference type="InterPro" id="IPR038377">
    <property type="entry name" value="Na/Glc_symporter_sf"/>
</dbReference>
<evidence type="ECO:0000256" key="11">
    <source>
        <dbReference type="RuleBase" id="RU362091"/>
    </source>
</evidence>
<keyword evidence="6 12" id="KW-1133">Transmembrane helix</keyword>
<keyword evidence="9 12" id="KW-0472">Membrane</keyword>
<dbReference type="PANTHER" id="PTHR42985">
    <property type="entry name" value="SODIUM-COUPLED MONOCARBOXYLATE TRANSPORTER"/>
    <property type="match status" value="1"/>
</dbReference>
<dbReference type="PROSITE" id="PS50283">
    <property type="entry name" value="NA_SOLUT_SYMP_3"/>
    <property type="match status" value="1"/>
</dbReference>
<feature type="transmembrane region" description="Helical" evidence="12">
    <location>
        <begin position="442"/>
        <end position="458"/>
    </location>
</feature>
<dbReference type="Pfam" id="PF00474">
    <property type="entry name" value="SSF"/>
    <property type="match status" value="1"/>
</dbReference>
<feature type="transmembrane region" description="Helical" evidence="12">
    <location>
        <begin position="235"/>
        <end position="254"/>
    </location>
</feature>
<dbReference type="EMBL" id="OU900099">
    <property type="protein sequence ID" value="CAG9862884.1"/>
    <property type="molecule type" value="Genomic_DNA"/>
</dbReference>
<sequence length="571" mass="62679">MESHIGAWDYVVIVGVLAISSMIGIYYRFTGGKQKTTREYLLADKNMSIAPVAFSLMASFMSAITLMGVSSENYTYGLQFIVINISYGLFTPVAAYLYLPVFFKLQATSAYEYLELRFGKTARLAASLSYNLQMTLYMSIVLYAPALVIEALMGVSKVAAILAVGLVCTFYSTLGGMKAVLITDVFQSILMFVAIFCVIIHAWIDKGSLGAIMNIAAEGNRTSFWNFNPDPTVRHSWFSLILGGGITYLSIYAVNQVQVQRYLTLKDVKRAQMALWWNWPILTALSLCTSFAGLAIYSRYYSCDPVLSKQIGQPDQLMPYYVVDTMGNIPGLTGLFISGIFSASLSTISAALNSLAAVTMEDYVKPIYFLIRKKPLPESSATIQTKIISFIYGLVCLSVAFLGQYVGGLLQAALTIFGVIGGPLLGFFTLGMFTTVAEEKGSVLGLICGISMSSWMAIGSKPPVPLPRRTDGCDSFNITNIITSNATSKDPGEYLWIHRVSYLYNGLFGIIVTLVVGYVISFAFQKLSNQKPNQTLDPNLFIPPLAKRLRKKNGDSFHLNSIIPNGSKDIY</sequence>
<organism evidence="13 14">
    <name type="scientific">Phyllotreta striolata</name>
    <name type="common">Striped flea beetle</name>
    <name type="synonym">Crioceris striolata</name>
    <dbReference type="NCBI Taxonomy" id="444603"/>
    <lineage>
        <taxon>Eukaryota</taxon>
        <taxon>Metazoa</taxon>
        <taxon>Ecdysozoa</taxon>
        <taxon>Arthropoda</taxon>
        <taxon>Hexapoda</taxon>
        <taxon>Insecta</taxon>
        <taxon>Pterygota</taxon>
        <taxon>Neoptera</taxon>
        <taxon>Endopterygota</taxon>
        <taxon>Coleoptera</taxon>
        <taxon>Polyphaga</taxon>
        <taxon>Cucujiformia</taxon>
        <taxon>Chrysomeloidea</taxon>
        <taxon>Chrysomelidae</taxon>
        <taxon>Galerucinae</taxon>
        <taxon>Alticini</taxon>
        <taxon>Phyllotreta</taxon>
    </lineage>
</organism>
<dbReference type="GO" id="GO:0005886">
    <property type="term" value="C:plasma membrane"/>
    <property type="evidence" value="ECO:0007669"/>
    <property type="project" value="UniProtKB-SubCell"/>
</dbReference>
<dbReference type="PANTHER" id="PTHR42985:SF40">
    <property type="entry name" value="LD47995P-RELATED"/>
    <property type="match status" value="1"/>
</dbReference>
<feature type="transmembrane region" description="Helical" evidence="12">
    <location>
        <begin position="81"/>
        <end position="103"/>
    </location>
</feature>
<evidence type="ECO:0000256" key="12">
    <source>
        <dbReference type="SAM" id="Phobius"/>
    </source>
</evidence>
<evidence type="ECO:0000256" key="6">
    <source>
        <dbReference type="ARBA" id="ARBA00022989"/>
    </source>
</evidence>
<dbReference type="Gene3D" id="1.20.1730.10">
    <property type="entry name" value="Sodium/glucose cotransporter"/>
    <property type="match status" value="1"/>
</dbReference>
<protein>
    <recommendedName>
        <fullName evidence="15">Sodium-dependent multivitamin transporter</fullName>
    </recommendedName>
</protein>
<feature type="transmembrane region" description="Helical" evidence="12">
    <location>
        <begin position="6"/>
        <end position="27"/>
    </location>
</feature>
<feature type="transmembrane region" description="Helical" evidence="12">
    <location>
        <begin position="275"/>
        <end position="297"/>
    </location>
</feature>
<dbReference type="CDD" id="cd11492">
    <property type="entry name" value="SLC5sbd_NIS-SMVT"/>
    <property type="match status" value="1"/>
</dbReference>
<keyword evidence="10" id="KW-0739">Sodium transport</keyword>
<feature type="transmembrane region" description="Helical" evidence="12">
    <location>
        <begin position="381"/>
        <end position="403"/>
    </location>
</feature>
<evidence type="ECO:0000256" key="2">
    <source>
        <dbReference type="ARBA" id="ARBA00006434"/>
    </source>
</evidence>
<evidence type="ECO:0000256" key="1">
    <source>
        <dbReference type="ARBA" id="ARBA00004651"/>
    </source>
</evidence>
<dbReference type="InterPro" id="IPR051163">
    <property type="entry name" value="Sodium:Solute_Symporter_SSF"/>
</dbReference>
<gene>
    <name evidence="13" type="ORF">PHYEVI_LOCUS9188</name>
</gene>
<feature type="transmembrane region" description="Helical" evidence="12">
    <location>
        <begin position="502"/>
        <end position="524"/>
    </location>
</feature>
<evidence type="ECO:0008006" key="15">
    <source>
        <dbReference type="Google" id="ProtNLM"/>
    </source>
</evidence>
<feature type="transmembrane region" description="Helical" evidence="12">
    <location>
        <begin position="48"/>
        <end position="69"/>
    </location>
</feature>
<keyword evidence="7" id="KW-0915">Sodium</keyword>
<reference evidence="13" key="1">
    <citation type="submission" date="2022-01" db="EMBL/GenBank/DDBJ databases">
        <authorList>
            <person name="King R."/>
        </authorList>
    </citation>
    <scope>NUCLEOTIDE SEQUENCE</scope>
</reference>
<proteinExistence type="inferred from homology"/>
<comment type="similarity">
    <text evidence="2 11">Belongs to the sodium:solute symporter (SSF) (TC 2.A.21) family.</text>
</comment>
<name>A0A9N9TYA1_PHYSR</name>
<evidence type="ECO:0000256" key="8">
    <source>
        <dbReference type="ARBA" id="ARBA00023065"/>
    </source>
</evidence>
<evidence type="ECO:0000256" key="7">
    <source>
        <dbReference type="ARBA" id="ARBA00023053"/>
    </source>
</evidence>
<accession>A0A9N9TYA1</accession>
<keyword evidence="14" id="KW-1185">Reference proteome</keyword>
<dbReference type="AlphaFoldDB" id="A0A9N9TYA1"/>